<dbReference type="PANTHER" id="PTHR45647">
    <property type="entry name" value="OS02G0152300 PROTEIN"/>
    <property type="match status" value="1"/>
</dbReference>
<keyword evidence="4" id="KW-0175">Coiled coil</keyword>
<dbReference type="InterPro" id="IPR000719">
    <property type="entry name" value="Prot_kinase_dom"/>
</dbReference>
<keyword evidence="8" id="KW-1185">Reference proteome</keyword>
<dbReference type="SUPFAM" id="SSF56112">
    <property type="entry name" value="Protein kinase-like (PK-like)"/>
    <property type="match status" value="1"/>
</dbReference>
<keyword evidence="3" id="KW-0833">Ubl conjugation pathway</keyword>
<dbReference type="EMBL" id="JBJKBG010000005">
    <property type="protein sequence ID" value="KAL3737634.1"/>
    <property type="molecule type" value="Genomic_DNA"/>
</dbReference>
<evidence type="ECO:0000256" key="5">
    <source>
        <dbReference type="SAM" id="MobiDB-lite"/>
    </source>
</evidence>
<evidence type="ECO:0000256" key="4">
    <source>
        <dbReference type="SAM" id="Coils"/>
    </source>
</evidence>
<dbReference type="InterPro" id="IPR011009">
    <property type="entry name" value="Kinase-like_dom_sf"/>
</dbReference>
<organism evidence="7 8">
    <name type="scientific">Eucalyptus globulus</name>
    <name type="common">Tasmanian blue gum</name>
    <dbReference type="NCBI Taxonomy" id="34317"/>
    <lineage>
        <taxon>Eukaryota</taxon>
        <taxon>Viridiplantae</taxon>
        <taxon>Streptophyta</taxon>
        <taxon>Embryophyta</taxon>
        <taxon>Tracheophyta</taxon>
        <taxon>Spermatophyta</taxon>
        <taxon>Magnoliopsida</taxon>
        <taxon>eudicotyledons</taxon>
        <taxon>Gunneridae</taxon>
        <taxon>Pentapetalae</taxon>
        <taxon>rosids</taxon>
        <taxon>malvids</taxon>
        <taxon>Myrtales</taxon>
        <taxon>Myrtaceae</taxon>
        <taxon>Myrtoideae</taxon>
        <taxon>Eucalypteae</taxon>
        <taxon>Eucalyptus</taxon>
    </lineage>
</organism>
<dbReference type="PROSITE" id="PS00108">
    <property type="entry name" value="PROTEIN_KINASE_ST"/>
    <property type="match status" value="1"/>
</dbReference>
<dbReference type="InterPro" id="IPR008271">
    <property type="entry name" value="Ser/Thr_kinase_AS"/>
</dbReference>
<dbReference type="PANTHER" id="PTHR45647:SF100">
    <property type="entry name" value="U-BOX DOMAIN-CONTAINING PROTEIN 33"/>
    <property type="match status" value="1"/>
</dbReference>
<reference evidence="7 8" key="1">
    <citation type="submission" date="2024-11" db="EMBL/GenBank/DDBJ databases">
        <title>Chromosome-level genome assembly of Eucalyptus globulus Labill. provides insights into its genome evolution.</title>
        <authorList>
            <person name="Li X."/>
        </authorList>
    </citation>
    <scope>NUCLEOTIDE SEQUENCE [LARGE SCALE GENOMIC DNA]</scope>
    <source>
        <strain evidence="7">CL2024</strain>
        <tissue evidence="7">Fresh tender leaves</tissue>
    </source>
</reference>
<dbReference type="Pfam" id="PF00069">
    <property type="entry name" value="Pkinase"/>
    <property type="match status" value="1"/>
</dbReference>
<evidence type="ECO:0000256" key="2">
    <source>
        <dbReference type="ARBA" id="ARBA00012483"/>
    </source>
</evidence>
<dbReference type="PROSITE" id="PS50011">
    <property type="entry name" value="PROTEIN_KINASE_DOM"/>
    <property type="match status" value="1"/>
</dbReference>
<dbReference type="EC" id="2.3.2.27" evidence="2"/>
<evidence type="ECO:0000256" key="1">
    <source>
        <dbReference type="ARBA" id="ARBA00000900"/>
    </source>
</evidence>
<dbReference type="CDD" id="cd01989">
    <property type="entry name" value="USP_STK_Ubox_N"/>
    <property type="match status" value="1"/>
</dbReference>
<dbReference type="Proteomes" id="UP001634007">
    <property type="component" value="Unassembled WGS sequence"/>
</dbReference>
<dbReference type="InterPro" id="IPR014729">
    <property type="entry name" value="Rossmann-like_a/b/a_fold"/>
</dbReference>
<feature type="region of interest" description="Disordered" evidence="5">
    <location>
        <begin position="262"/>
        <end position="282"/>
    </location>
</feature>
<name>A0ABD3KFP4_EUCGL</name>
<evidence type="ECO:0000259" key="6">
    <source>
        <dbReference type="PROSITE" id="PS50011"/>
    </source>
</evidence>
<dbReference type="InterPro" id="IPR051348">
    <property type="entry name" value="U-box_ubiquitin_ligases"/>
</dbReference>
<feature type="domain" description="Protein kinase" evidence="6">
    <location>
        <begin position="462"/>
        <end position="730"/>
    </location>
</feature>
<comment type="catalytic activity">
    <reaction evidence="1">
        <text>S-ubiquitinyl-[E2 ubiquitin-conjugating enzyme]-L-cysteine + [acceptor protein]-L-lysine = [E2 ubiquitin-conjugating enzyme]-L-cysteine + N(6)-ubiquitinyl-[acceptor protein]-L-lysine.</text>
        <dbReference type="EC" id="2.3.2.27"/>
    </reaction>
</comment>
<dbReference type="Gene3D" id="3.30.200.20">
    <property type="entry name" value="Phosphorylase Kinase, domain 1"/>
    <property type="match status" value="1"/>
</dbReference>
<comment type="caution">
    <text evidence="7">The sequence shown here is derived from an EMBL/GenBank/DDBJ whole genome shotgun (WGS) entry which is preliminary data.</text>
</comment>
<proteinExistence type="predicted"/>
<gene>
    <name evidence="7" type="ORF">ACJRO7_019207</name>
</gene>
<dbReference type="GO" id="GO:0061630">
    <property type="term" value="F:ubiquitin protein ligase activity"/>
    <property type="evidence" value="ECO:0007669"/>
    <property type="project" value="UniProtKB-EC"/>
</dbReference>
<dbReference type="Gene3D" id="3.40.50.620">
    <property type="entry name" value="HUPs"/>
    <property type="match status" value="1"/>
</dbReference>
<evidence type="ECO:0000313" key="8">
    <source>
        <dbReference type="Proteomes" id="UP001634007"/>
    </source>
</evidence>
<accession>A0ABD3KFP4</accession>
<protein>
    <recommendedName>
        <fullName evidence="2">RING-type E3 ubiquitin transferase</fullName>
        <ecNumber evidence="2">2.3.2.27</ecNumber>
    </recommendedName>
</protein>
<dbReference type="AlphaFoldDB" id="A0ABD3KFP4"/>
<evidence type="ECO:0000313" key="7">
    <source>
        <dbReference type="EMBL" id="KAL3737634.1"/>
    </source>
</evidence>
<dbReference type="Gene3D" id="1.10.510.10">
    <property type="entry name" value="Transferase(Phosphotransferase) domain 1"/>
    <property type="match status" value="1"/>
</dbReference>
<feature type="coiled-coil region" evidence="4">
    <location>
        <begin position="361"/>
        <end position="437"/>
    </location>
</feature>
<evidence type="ECO:0000256" key="3">
    <source>
        <dbReference type="ARBA" id="ARBA00022786"/>
    </source>
</evidence>
<dbReference type="SMART" id="SM00220">
    <property type="entry name" value="S_TKc"/>
    <property type="match status" value="1"/>
</dbReference>
<sequence length="734" mass="82044">MAVVDRIVTLPEFGAPAVMPSFRRVAPELVTPDFEDVIYVAAGKDVKEGKAKLVWTVHQSRGNVKICIIHVLVPSKTIPMGGLGAEIPANLANEILLREHRENERINMHKILDIYLHVCTEMGVPAEKKYIESDSVQKGIVELIRLHGIRKLVMGAAADRRYFRKMTEIKSRKAIFVRDKAHISCQIRFIFNRHLIHTREARTAEAIGEVPTDATSPTSPALGAGKSVFLKSRSDTQRSGTAKLSNPFQDLMRRAFSVNADRHSARPIASPPPDSTPSDQSNLECMLETHDTPQELTTSLSHHLQLIPSVYHTGHSSFSNTPDLDENGMREVLEEGAMTRAEEEVGIIESRRKDPRKRLYAEKLKEEHEKVMEELRIAQAQKSQLKDQFVETDQSRKELELKIIANEEILRALVQKQELLRIELENALLKAEEESRRKGDSSGTKFFSEFSFTEIAEAAQNFDPSLKIGKGGCGTVYRGLLRLTPVAIKIMNGPSTRGSQEFQQEIDVLREVKHPNLITLIGACPQPCTLVYEYIPNGSLEHWLRDSDRAKQLPWRARICIATELCSALAFLHTWEPHSIVHGDVKPGNILLDAQFKSKLSDFGISRLLSGGEWSSNNTAVVHLTNPKGTIGYMDPEFFVTQELTTRSDVYSFGIILLELLTRRSALGIANAVQEAISAGTLAAILDSSAGEWPYTLAEKLTHLALSCCEMSRRSRPDLKSEVWTVLQSIRASC</sequence>